<reference evidence="1 2" key="1">
    <citation type="submission" date="2024-01" db="EMBL/GenBank/DDBJ databases">
        <title>Genome assemblies of Stephania.</title>
        <authorList>
            <person name="Yang L."/>
        </authorList>
    </citation>
    <scope>NUCLEOTIDE SEQUENCE [LARGE SCALE GENOMIC DNA]</scope>
    <source>
        <strain evidence="1">YNDBR</strain>
        <tissue evidence="1">Leaf</tissue>
    </source>
</reference>
<dbReference type="AlphaFoldDB" id="A0AAP0F8Q1"/>
<organism evidence="1 2">
    <name type="scientific">Stephania yunnanensis</name>
    <dbReference type="NCBI Taxonomy" id="152371"/>
    <lineage>
        <taxon>Eukaryota</taxon>
        <taxon>Viridiplantae</taxon>
        <taxon>Streptophyta</taxon>
        <taxon>Embryophyta</taxon>
        <taxon>Tracheophyta</taxon>
        <taxon>Spermatophyta</taxon>
        <taxon>Magnoliopsida</taxon>
        <taxon>Ranunculales</taxon>
        <taxon>Menispermaceae</taxon>
        <taxon>Menispermoideae</taxon>
        <taxon>Cissampelideae</taxon>
        <taxon>Stephania</taxon>
    </lineage>
</organism>
<dbReference type="Proteomes" id="UP001420932">
    <property type="component" value="Unassembled WGS sequence"/>
</dbReference>
<name>A0AAP0F8Q1_9MAGN</name>
<evidence type="ECO:0000313" key="2">
    <source>
        <dbReference type="Proteomes" id="UP001420932"/>
    </source>
</evidence>
<comment type="caution">
    <text evidence="1">The sequence shown here is derived from an EMBL/GenBank/DDBJ whole genome shotgun (WGS) entry which is preliminary data.</text>
</comment>
<accession>A0AAP0F8Q1</accession>
<protein>
    <submittedName>
        <fullName evidence="1">Uncharacterized protein</fullName>
    </submittedName>
</protein>
<gene>
    <name evidence="1" type="ORF">Syun_022852</name>
</gene>
<sequence length="72" mass="7967">MCFYSNCMNCESLVSCFFIESLSKQDYNIGTSCVNNTEMLQGTVEKTLSKSLTRASLANVFAHILHSGIYDG</sequence>
<keyword evidence="2" id="KW-1185">Reference proteome</keyword>
<evidence type="ECO:0000313" key="1">
    <source>
        <dbReference type="EMBL" id="KAK9106841.1"/>
    </source>
</evidence>
<dbReference type="EMBL" id="JBBNAF010000010">
    <property type="protein sequence ID" value="KAK9106841.1"/>
    <property type="molecule type" value="Genomic_DNA"/>
</dbReference>
<proteinExistence type="predicted"/>